<name>A0A151TTT7_CAJCA</name>
<feature type="domain" description="Retrotransposon Copia-like N-terminal" evidence="1">
    <location>
        <begin position="31"/>
        <end position="66"/>
    </location>
</feature>
<feature type="non-terminal residue" evidence="2">
    <location>
        <position position="1"/>
    </location>
</feature>
<sequence length="222" mass="25464">TTSKTSPLVLVINSSHSTTQLNNLNSMFNIPPLTDTNYHTWSRSMMMRLLTKNKEGFIDGSIQEPSANSSIRPFRQRRNTMVLGWLVCSMSAEITQSIIWRSKASEVWAELREEIQEEIYSLKQGDLSITKYYTSMKTLWDELEILDPIPTCTCNAKCTCDALIMQRKVHLNTETAVRFLRGLNEQYSTVMSQIMLMDPLPPINKVFSLVAQQERQFLAENS</sequence>
<dbReference type="InterPro" id="IPR029472">
    <property type="entry name" value="Copia-like_N"/>
</dbReference>
<organism evidence="2 3">
    <name type="scientific">Cajanus cajan</name>
    <name type="common">Pigeon pea</name>
    <name type="synonym">Cajanus indicus</name>
    <dbReference type="NCBI Taxonomy" id="3821"/>
    <lineage>
        <taxon>Eukaryota</taxon>
        <taxon>Viridiplantae</taxon>
        <taxon>Streptophyta</taxon>
        <taxon>Embryophyta</taxon>
        <taxon>Tracheophyta</taxon>
        <taxon>Spermatophyta</taxon>
        <taxon>Magnoliopsida</taxon>
        <taxon>eudicotyledons</taxon>
        <taxon>Gunneridae</taxon>
        <taxon>Pentapetalae</taxon>
        <taxon>rosids</taxon>
        <taxon>fabids</taxon>
        <taxon>Fabales</taxon>
        <taxon>Fabaceae</taxon>
        <taxon>Papilionoideae</taxon>
        <taxon>50 kb inversion clade</taxon>
        <taxon>NPAAA clade</taxon>
        <taxon>indigoferoid/millettioid clade</taxon>
        <taxon>Phaseoleae</taxon>
        <taxon>Cajanus</taxon>
    </lineage>
</organism>
<dbReference type="Proteomes" id="UP000075243">
    <property type="component" value="Chromosome 3"/>
</dbReference>
<dbReference type="EMBL" id="CM003605">
    <property type="protein sequence ID" value="KYP70465.1"/>
    <property type="molecule type" value="Genomic_DNA"/>
</dbReference>
<gene>
    <name evidence="2" type="ORF">KK1_009685</name>
</gene>
<keyword evidence="3" id="KW-1185">Reference proteome</keyword>
<protein>
    <recommendedName>
        <fullName evidence="1">Retrotransposon Copia-like N-terminal domain-containing protein</fullName>
    </recommendedName>
</protein>
<dbReference type="PANTHER" id="PTHR37610">
    <property type="entry name" value="CCHC-TYPE DOMAIN-CONTAINING PROTEIN"/>
    <property type="match status" value="1"/>
</dbReference>
<dbReference type="Pfam" id="PF14244">
    <property type="entry name" value="Retrotran_gag_3"/>
    <property type="match status" value="1"/>
</dbReference>
<dbReference type="PANTHER" id="PTHR37610:SF55">
    <property type="entry name" value="RETROTRANSPOSON COPIA-LIKE N-TERMINAL DOMAIN-CONTAINING PROTEIN"/>
    <property type="match status" value="1"/>
</dbReference>
<proteinExistence type="predicted"/>
<evidence type="ECO:0000313" key="2">
    <source>
        <dbReference type="EMBL" id="KYP70465.1"/>
    </source>
</evidence>
<dbReference type="Gramene" id="C.cajan_09417.t">
    <property type="protein sequence ID" value="C.cajan_09417.t"/>
    <property type="gene ID" value="C.cajan_09417"/>
</dbReference>
<dbReference type="AlphaFoldDB" id="A0A151TTT7"/>
<accession>A0A151TTT7</accession>
<reference evidence="2 3" key="1">
    <citation type="journal article" date="2012" name="Nat. Biotechnol.">
        <title>Draft genome sequence of pigeonpea (Cajanus cajan), an orphan legume crop of resource-poor farmers.</title>
        <authorList>
            <person name="Varshney R.K."/>
            <person name="Chen W."/>
            <person name="Li Y."/>
            <person name="Bharti A.K."/>
            <person name="Saxena R.K."/>
            <person name="Schlueter J.A."/>
            <person name="Donoghue M.T."/>
            <person name="Azam S."/>
            <person name="Fan G."/>
            <person name="Whaley A.M."/>
            <person name="Farmer A.D."/>
            <person name="Sheridan J."/>
            <person name="Iwata A."/>
            <person name="Tuteja R."/>
            <person name="Penmetsa R.V."/>
            <person name="Wu W."/>
            <person name="Upadhyaya H.D."/>
            <person name="Yang S.P."/>
            <person name="Shah T."/>
            <person name="Saxena K.B."/>
            <person name="Michael T."/>
            <person name="McCombie W.R."/>
            <person name="Yang B."/>
            <person name="Zhang G."/>
            <person name="Yang H."/>
            <person name="Wang J."/>
            <person name="Spillane C."/>
            <person name="Cook D.R."/>
            <person name="May G.D."/>
            <person name="Xu X."/>
            <person name="Jackson S.A."/>
        </authorList>
    </citation>
    <scope>NUCLEOTIDE SEQUENCE [LARGE SCALE GENOMIC DNA]</scope>
    <source>
        <strain evidence="3">cv. Asha</strain>
    </source>
</reference>
<evidence type="ECO:0000259" key="1">
    <source>
        <dbReference type="Pfam" id="PF14244"/>
    </source>
</evidence>
<evidence type="ECO:0000313" key="3">
    <source>
        <dbReference type="Proteomes" id="UP000075243"/>
    </source>
</evidence>
<dbReference type="OMA" id="VHLNTET"/>